<comment type="cofactor">
    <cofactor evidence="2">
        <name>Zn(2+)</name>
        <dbReference type="ChEBI" id="CHEBI:29105"/>
    </cofactor>
    <text evidence="2">Binds 1 divalent metal cation per subunit.</text>
</comment>
<dbReference type="PANTHER" id="PTHR47572:SF5">
    <property type="entry name" value="BLR2277 PROTEIN"/>
    <property type="match status" value="1"/>
</dbReference>
<reference evidence="4 5" key="1">
    <citation type="submission" date="2018-08" db="EMBL/GenBank/DDBJ databases">
        <title>Genomic Encyclopedia of Archaeal and Bacterial Type Strains, Phase II (KMG-II): from individual species to whole genera.</title>
        <authorList>
            <person name="Goeker M."/>
        </authorList>
    </citation>
    <scope>NUCLEOTIDE SEQUENCE [LARGE SCALE GENOMIC DNA]</scope>
    <source>
        <strain evidence="4 5">DSM 17099</strain>
    </source>
</reference>
<evidence type="ECO:0000259" key="3">
    <source>
        <dbReference type="Pfam" id="PF08450"/>
    </source>
</evidence>
<feature type="binding site" evidence="2">
    <location>
        <position position="148"/>
    </location>
    <ligand>
        <name>a divalent metal cation</name>
        <dbReference type="ChEBI" id="CHEBI:60240"/>
    </ligand>
</feature>
<sequence>MKTYKANTVADGFIFLEAPKWRDGKIWMSDVMGKAIYCVTEDGTTEKVCDVPGMPAGIGFLSDGSLIIASLTDRKLLRWKDSALSDFRDLSALPGPPNDFAIDAQDRIYLGNFGCDFHGGEALRPTPLVRLDPDGSITEVAPDMEFPNGAVIINDGRTLVVNETWVGRVTAFDLAEDGTLSNRRIYADLGDHQPDGMCADAEGAIWVGSYNTGDFLRVLNGGEITDRIHFDGGGVSCVIGGADGHTLFMTAYVGEEAAIAKGARQAGLFSTKVSVGAPSNV</sequence>
<evidence type="ECO:0000313" key="5">
    <source>
        <dbReference type="Proteomes" id="UP000256941"/>
    </source>
</evidence>
<name>A0A3D9Y283_PARVE</name>
<dbReference type="Pfam" id="PF08450">
    <property type="entry name" value="SGL"/>
    <property type="match status" value="1"/>
</dbReference>
<dbReference type="PRINTS" id="PR01790">
    <property type="entry name" value="SMP30FAMILY"/>
</dbReference>
<dbReference type="InterPro" id="IPR013658">
    <property type="entry name" value="SGL"/>
</dbReference>
<dbReference type="Gene3D" id="2.120.10.30">
    <property type="entry name" value="TolB, C-terminal domain"/>
    <property type="match status" value="1"/>
</dbReference>
<protein>
    <submittedName>
        <fullName evidence="4">Sugar lactone lactonase YvrE</fullName>
    </submittedName>
</protein>
<organism evidence="4 5">
    <name type="scientific">Paracoccus versutus</name>
    <name type="common">Thiobacillus versutus</name>
    <dbReference type="NCBI Taxonomy" id="34007"/>
    <lineage>
        <taxon>Bacteria</taxon>
        <taxon>Pseudomonadati</taxon>
        <taxon>Pseudomonadota</taxon>
        <taxon>Alphaproteobacteria</taxon>
        <taxon>Rhodobacterales</taxon>
        <taxon>Paracoccaceae</taxon>
        <taxon>Paracoccus</taxon>
    </lineage>
</organism>
<accession>A0A3D9Y283</accession>
<evidence type="ECO:0000313" key="4">
    <source>
        <dbReference type="EMBL" id="REF73289.1"/>
    </source>
</evidence>
<dbReference type="InterPro" id="IPR051262">
    <property type="entry name" value="SMP-30/CGR1_Lactonase"/>
</dbReference>
<dbReference type="InterPro" id="IPR011042">
    <property type="entry name" value="6-blade_b-propeller_TolB-like"/>
</dbReference>
<dbReference type="InterPro" id="IPR005511">
    <property type="entry name" value="SMP-30"/>
</dbReference>
<dbReference type="GO" id="GO:0046872">
    <property type="term" value="F:metal ion binding"/>
    <property type="evidence" value="ECO:0007669"/>
    <property type="project" value="UniProtKB-KW"/>
</dbReference>
<dbReference type="PANTHER" id="PTHR47572">
    <property type="entry name" value="LIPOPROTEIN-RELATED"/>
    <property type="match status" value="1"/>
</dbReference>
<dbReference type="Proteomes" id="UP000256941">
    <property type="component" value="Unassembled WGS sequence"/>
</dbReference>
<keyword evidence="2" id="KW-0862">Zinc</keyword>
<keyword evidence="2" id="KW-0479">Metal-binding</keyword>
<feature type="binding site" evidence="2">
    <location>
        <position position="116"/>
    </location>
    <ligand>
        <name>substrate</name>
    </ligand>
</feature>
<feature type="active site" description="Proton donor/acceptor" evidence="1">
    <location>
        <position position="195"/>
    </location>
</feature>
<feature type="domain" description="SMP-30/Gluconolactonase/LRE-like region" evidence="3">
    <location>
        <begin position="17"/>
        <end position="251"/>
    </location>
</feature>
<feature type="binding site" evidence="2">
    <location>
        <position position="17"/>
    </location>
    <ligand>
        <name>a divalent metal cation</name>
        <dbReference type="ChEBI" id="CHEBI:60240"/>
    </ligand>
</feature>
<proteinExistence type="predicted"/>
<dbReference type="EMBL" id="QTUJ01000001">
    <property type="protein sequence ID" value="REF73289.1"/>
    <property type="molecule type" value="Genomic_DNA"/>
</dbReference>
<evidence type="ECO:0000256" key="2">
    <source>
        <dbReference type="PIRSR" id="PIRSR605511-2"/>
    </source>
</evidence>
<comment type="caution">
    <text evidence="4">The sequence shown here is derived from an EMBL/GenBank/DDBJ whole genome shotgun (WGS) entry which is preliminary data.</text>
</comment>
<dbReference type="SUPFAM" id="SSF63829">
    <property type="entry name" value="Calcium-dependent phosphotriesterase"/>
    <property type="match status" value="1"/>
</dbReference>
<evidence type="ECO:0000256" key="1">
    <source>
        <dbReference type="PIRSR" id="PIRSR605511-1"/>
    </source>
</evidence>
<feature type="binding site" evidence="2">
    <location>
        <position position="98"/>
    </location>
    <ligand>
        <name>substrate</name>
    </ligand>
</feature>
<dbReference type="AlphaFoldDB" id="A0A3D9Y283"/>
<feature type="binding site" evidence="2">
    <location>
        <position position="195"/>
    </location>
    <ligand>
        <name>a divalent metal cation</name>
        <dbReference type="ChEBI" id="CHEBI:60240"/>
    </ligand>
</feature>
<gene>
    <name evidence="4" type="ORF">BDD41_1837</name>
</gene>